<dbReference type="InterPro" id="IPR036465">
    <property type="entry name" value="vWFA_dom_sf"/>
</dbReference>
<dbReference type="Pfam" id="PF13519">
    <property type="entry name" value="VWA_2"/>
    <property type="match status" value="1"/>
</dbReference>
<dbReference type="InterPro" id="IPR003344">
    <property type="entry name" value="Big_1_dom"/>
</dbReference>
<dbReference type="PANTHER" id="PTHR10579:SF43">
    <property type="entry name" value="ZINC FINGER (C3HC4-TYPE RING FINGER) FAMILY PROTEIN"/>
    <property type="match status" value="1"/>
</dbReference>
<dbReference type="Gene3D" id="3.40.50.410">
    <property type="entry name" value="von Willebrand factor, type A domain"/>
    <property type="match status" value="1"/>
</dbReference>
<dbReference type="EMBL" id="PGCL01000001">
    <property type="protein sequence ID" value="TAJ45281.1"/>
    <property type="molecule type" value="Genomic_DNA"/>
</dbReference>
<dbReference type="Gene3D" id="2.60.40.10">
    <property type="entry name" value="Immunoglobulins"/>
    <property type="match status" value="3"/>
</dbReference>
<reference evidence="4 5" key="1">
    <citation type="submission" date="2017-11" db="EMBL/GenBank/DDBJ databases">
        <title>Isolation and Characterization of Methanofollis Species from Methane Seep Offshore SW Taiwan.</title>
        <authorList>
            <person name="Teng N.-H."/>
            <person name="Lai M.-C."/>
            <person name="Chen S.-C."/>
        </authorList>
    </citation>
    <scope>NUCLEOTIDE SEQUENCE [LARGE SCALE GENOMIC DNA]</scope>
    <source>
        <strain evidence="4 5">FWC-SCC2</strain>
    </source>
</reference>
<dbReference type="InterPro" id="IPR008964">
    <property type="entry name" value="Invasin/intimin_cell_adhesion"/>
</dbReference>
<dbReference type="AlphaFoldDB" id="A0A483CUZ3"/>
<evidence type="ECO:0000256" key="1">
    <source>
        <dbReference type="ARBA" id="ARBA00010116"/>
    </source>
</evidence>
<name>A0A483CUZ3_9EURY</name>
<protein>
    <recommendedName>
        <fullName evidence="6">VWFA domain-containing protein</fullName>
    </recommendedName>
</protein>
<gene>
    <name evidence="4" type="ORF">CUJ86_00590</name>
</gene>
<evidence type="ECO:0000313" key="5">
    <source>
        <dbReference type="Proteomes" id="UP000292580"/>
    </source>
</evidence>
<dbReference type="InterPro" id="IPR051266">
    <property type="entry name" value="CLCR"/>
</dbReference>
<proteinExistence type="inferred from homology"/>
<dbReference type="SUPFAM" id="SSF53300">
    <property type="entry name" value="vWA-like"/>
    <property type="match status" value="1"/>
</dbReference>
<evidence type="ECO:0000259" key="2">
    <source>
        <dbReference type="PROSITE" id="PS50234"/>
    </source>
</evidence>
<feature type="domain" description="VWFA" evidence="2">
    <location>
        <begin position="506"/>
        <end position="729"/>
    </location>
</feature>
<dbReference type="Pfam" id="PF02369">
    <property type="entry name" value="Big_1"/>
    <property type="match status" value="2"/>
</dbReference>
<keyword evidence="5" id="KW-1185">Reference proteome</keyword>
<accession>A0A483CUZ3</accession>
<dbReference type="InterPro" id="IPR013783">
    <property type="entry name" value="Ig-like_fold"/>
</dbReference>
<dbReference type="Proteomes" id="UP000292580">
    <property type="component" value="Unassembled WGS sequence"/>
</dbReference>
<dbReference type="SMART" id="SM00634">
    <property type="entry name" value="BID_1"/>
    <property type="match status" value="3"/>
</dbReference>
<dbReference type="PANTHER" id="PTHR10579">
    <property type="entry name" value="CALCIUM-ACTIVATED CHLORIDE CHANNEL REGULATOR"/>
    <property type="match status" value="1"/>
</dbReference>
<comment type="similarity">
    <text evidence="1">Belongs to the intimin/invasin family.</text>
</comment>
<dbReference type="CDD" id="cd00198">
    <property type="entry name" value="vWFA"/>
    <property type="match status" value="1"/>
</dbReference>
<dbReference type="InterPro" id="IPR002035">
    <property type="entry name" value="VWF_A"/>
</dbReference>
<evidence type="ECO:0000313" key="4">
    <source>
        <dbReference type="EMBL" id="TAJ45281.1"/>
    </source>
</evidence>
<evidence type="ECO:0008006" key="6">
    <source>
        <dbReference type="Google" id="ProtNLM"/>
    </source>
</evidence>
<dbReference type="PROSITE" id="PS50234">
    <property type="entry name" value="VWFA"/>
    <property type="match status" value="1"/>
</dbReference>
<feature type="domain" description="Big-1" evidence="3">
    <location>
        <begin position="27"/>
        <end position="125"/>
    </location>
</feature>
<dbReference type="PROSITE" id="PS51127">
    <property type="entry name" value="BIG1"/>
    <property type="match status" value="2"/>
</dbReference>
<organism evidence="4 5">
    <name type="scientific">Methanofollis fontis</name>
    <dbReference type="NCBI Taxonomy" id="2052832"/>
    <lineage>
        <taxon>Archaea</taxon>
        <taxon>Methanobacteriati</taxon>
        <taxon>Methanobacteriota</taxon>
        <taxon>Stenosarchaea group</taxon>
        <taxon>Methanomicrobia</taxon>
        <taxon>Methanomicrobiales</taxon>
        <taxon>Methanomicrobiaceae</taxon>
        <taxon>Methanofollis</taxon>
    </lineage>
</organism>
<sequence length="987" mass="105514">MVSPRCSIIVLFGALILFPVVSGTGIVMTIESDTEWLVVDALEQCFITATVLDGEGDPIRGIDVSFSVEDDMGILSPEIKKTDNNGKAKVNFHSLTRSGPAVITATLGNDDDDDDDDTLVTASFVQQIDHGDPRILSTCEYDSEITAGSETLIVLAMTDIDGNPIDSDRSTETVGFSVGSSDGMAGFYDGEGYISDIVVPVDGSGQVTTRLRTDPQVGENIILADLPSPMSDCYFTVYGIGNGVPASISCSVTPDGTPNPRVPADGLSQFSITYTLTDRYGNPAGGRDVRITALPGEERTITTNSDGLAMITYGPKESPGTVTLTATAVDNATVASSEIVEFINRAPSNMVLTASPQTMASHEVNPGFTATIRARVVDEMGNPVSGEEVAFTIEEIDGGDAADGAPALLSESAVTDSGGYAAVSFVPGGFILEPSDPDYDPMATGTCTVLATWNGMESRVDMTWKNYPYLSVIASIDPEIAEVNDTVRVNVTVLGDGWALQPDPIDVVLAIDSSGSMDDEVQPAGTKMEAAKTAALTFLGEMDDSRDRVGVVPYSTASAPVAVSLSNDHARVRTVIDALSPDGYTPTRLALKNAIEDLIMNPNPEADAVRAVVLLSDGAYNYFGDPLGRGEGSEDVYLRDGESNLNYREFGFCSGASTSPPYDFTTLTDQNLAGYAHANGIRIYCISFGDGIAEGDNTYDTMTILAESTGGFHEHAPDAETLEEIYVRISGELKTDAGVDTTMDLCFDTLQMNNLTVPNAAADPVLEYRFVQDESTLIESHIDNTTPSYVIIPPTTCDNTTYWEAHRSLAFDLGTVRLDQVWTAKFSLQAFKNGNINIFGAGSIIAFNEGADILPLPPTFVTVVPDLNNTGMDASTLDVWDLCRQGNGTISGFLQFAWNLNYTGTQNVTQRLYYSNDDRHTWIWFDTLSPVPPGNVTQSDELDVRELAEGNYWIRVRAIAPDAPDAIAETDAAICVGPADKPKILIE</sequence>
<evidence type="ECO:0000259" key="3">
    <source>
        <dbReference type="PROSITE" id="PS51127"/>
    </source>
</evidence>
<dbReference type="SUPFAM" id="SSF49373">
    <property type="entry name" value="Invasin/intimin cell-adhesion fragments"/>
    <property type="match status" value="3"/>
</dbReference>
<feature type="domain" description="Big-1" evidence="3">
    <location>
        <begin position="247"/>
        <end position="343"/>
    </location>
</feature>
<dbReference type="SMART" id="SM00327">
    <property type="entry name" value="VWA"/>
    <property type="match status" value="1"/>
</dbReference>
<comment type="caution">
    <text evidence="4">The sequence shown here is derived from an EMBL/GenBank/DDBJ whole genome shotgun (WGS) entry which is preliminary data.</text>
</comment>